<evidence type="ECO:0000313" key="4">
    <source>
        <dbReference type="Proteomes" id="UP000650467"/>
    </source>
</evidence>
<feature type="chain" id="PRO_5032703300" description="Pherophorin domain-containing protein" evidence="2">
    <location>
        <begin position="29"/>
        <end position="245"/>
    </location>
</feature>
<organism evidence="3 4">
    <name type="scientific">Chlamydomonas incerta</name>
    <dbReference type="NCBI Taxonomy" id="51695"/>
    <lineage>
        <taxon>Eukaryota</taxon>
        <taxon>Viridiplantae</taxon>
        <taxon>Chlorophyta</taxon>
        <taxon>core chlorophytes</taxon>
        <taxon>Chlorophyceae</taxon>
        <taxon>CS clade</taxon>
        <taxon>Chlamydomonadales</taxon>
        <taxon>Chlamydomonadaceae</taxon>
        <taxon>Chlamydomonas</taxon>
    </lineage>
</organism>
<evidence type="ECO:0008006" key="5">
    <source>
        <dbReference type="Google" id="ProtNLM"/>
    </source>
</evidence>
<evidence type="ECO:0000256" key="1">
    <source>
        <dbReference type="SAM" id="MobiDB-lite"/>
    </source>
</evidence>
<comment type="caution">
    <text evidence="3">The sequence shown here is derived from an EMBL/GenBank/DDBJ whole genome shotgun (WGS) entry which is preliminary data.</text>
</comment>
<sequence length="245" mass="25652">MAQLLGRGSRWLQLVALLSLTLAQLAAGNIIKVDPDTQAWKVDRPGASGHHKPSSRRLPPPRRSSAGGRRVLHPPPPSDASPSQLSNPPAAPSSDRDVPGGDTPSPLTSPPPPPALPPALKLVFSLEWNFTGDVDIVVSAPPPANTTISFVQRGCAACPAAGYGRLTTPKTNARSGPETVEFETPLLGTYSVCALYMTAANITGRVSIPARGVNQAFAGATTGRALNYRACDATEPGYIFSYDLL</sequence>
<keyword evidence="4" id="KW-1185">Reference proteome</keyword>
<accession>A0A835SME8</accession>
<gene>
    <name evidence="3" type="ORF">HXX76_010542</name>
</gene>
<feature type="region of interest" description="Disordered" evidence="1">
    <location>
        <begin position="41"/>
        <end position="114"/>
    </location>
</feature>
<name>A0A835SME8_CHLIN</name>
<dbReference type="Proteomes" id="UP000650467">
    <property type="component" value="Unassembled WGS sequence"/>
</dbReference>
<dbReference type="AlphaFoldDB" id="A0A835SME8"/>
<dbReference type="OrthoDB" id="538826at2759"/>
<feature type="signal peptide" evidence="2">
    <location>
        <begin position="1"/>
        <end position="28"/>
    </location>
</feature>
<evidence type="ECO:0000256" key="2">
    <source>
        <dbReference type="SAM" id="SignalP"/>
    </source>
</evidence>
<dbReference type="EMBL" id="JAEHOC010000029">
    <property type="protein sequence ID" value="KAG2429758.1"/>
    <property type="molecule type" value="Genomic_DNA"/>
</dbReference>
<reference evidence="3" key="1">
    <citation type="journal article" date="2020" name="bioRxiv">
        <title>Comparative genomics of Chlamydomonas.</title>
        <authorList>
            <person name="Craig R.J."/>
            <person name="Hasan A.R."/>
            <person name="Ness R.W."/>
            <person name="Keightley P.D."/>
        </authorList>
    </citation>
    <scope>NUCLEOTIDE SEQUENCE</scope>
    <source>
        <strain evidence="3">SAG 7.73</strain>
    </source>
</reference>
<keyword evidence="2" id="KW-0732">Signal</keyword>
<proteinExistence type="predicted"/>
<protein>
    <recommendedName>
        <fullName evidence="5">Pherophorin domain-containing protein</fullName>
    </recommendedName>
</protein>
<evidence type="ECO:0000313" key="3">
    <source>
        <dbReference type="EMBL" id="KAG2429758.1"/>
    </source>
</evidence>